<dbReference type="Pfam" id="PF12708">
    <property type="entry name" value="Pect-lyase_RHGA_epim"/>
    <property type="match status" value="1"/>
</dbReference>
<proteinExistence type="predicted"/>
<dbReference type="InterPro" id="IPR012334">
    <property type="entry name" value="Pectin_lyas_fold"/>
</dbReference>
<gene>
    <name evidence="2" type="ORF">LCGC14_1553260</name>
</gene>
<dbReference type="AlphaFoldDB" id="A0A0F9L5U7"/>
<accession>A0A0F9L5U7</accession>
<sequence>MPWNDKDALTPQALNSRSGTVFNVKDPDFGATGDGTTDDTTAIQAAIDAATLVKGSVFFSAGIYKITSELDGKADITLEGVGDGSIIDGSTVVSGNQGLIRFQQKDNITIKRLQFRDNGTNQNSLVVFWGCSHVVLDGITCIQAARDTNVACVRYFGTGASSSDFRCVNSFFRHCNLGVICIGVASGPFTLKQIHIAGNVFDGTNSRATNGVIKIDILCTDVAIIGNLIHGDGNANEGINVQEDCSHIVIQGNVVRSVIEQGIYVQAGQTAGDMSEVVISNNIVEAGTIGIELDPQDAGTFSNILLANNILRGNTINGIRCTATSVTGLSIIGNIILDYGAGNSKGIFLEAANADILILGNYVNTTQSGTSTESIRWTGATPTLVGNVFLGSRSTSEVFTNATFPAIAAHNIGITSVNTGTSNIATGNTEVTATHGLDFLPLSSGISVTATNDLGNAAKFWIDTITTTTFKIKVDADPGATTATFAWHVSRFD</sequence>
<dbReference type="InterPro" id="IPR024535">
    <property type="entry name" value="RHGA/B-epi-like_pectate_lyase"/>
</dbReference>
<feature type="domain" description="Rhamnogalacturonase A/B/Epimerase-like pectate lyase" evidence="1">
    <location>
        <begin position="22"/>
        <end position="255"/>
    </location>
</feature>
<dbReference type="SMART" id="SM00710">
    <property type="entry name" value="PbH1"/>
    <property type="match status" value="6"/>
</dbReference>
<reference evidence="2" key="1">
    <citation type="journal article" date="2015" name="Nature">
        <title>Complex archaea that bridge the gap between prokaryotes and eukaryotes.</title>
        <authorList>
            <person name="Spang A."/>
            <person name="Saw J.H."/>
            <person name="Jorgensen S.L."/>
            <person name="Zaremba-Niedzwiedzka K."/>
            <person name="Martijn J."/>
            <person name="Lind A.E."/>
            <person name="van Eijk R."/>
            <person name="Schleper C."/>
            <person name="Guy L."/>
            <person name="Ettema T.J."/>
        </authorList>
    </citation>
    <scope>NUCLEOTIDE SEQUENCE</scope>
</reference>
<dbReference type="Gene3D" id="2.160.20.10">
    <property type="entry name" value="Single-stranded right-handed beta-helix, Pectin lyase-like"/>
    <property type="match status" value="1"/>
</dbReference>
<comment type="caution">
    <text evidence="2">The sequence shown here is derived from an EMBL/GenBank/DDBJ whole genome shotgun (WGS) entry which is preliminary data.</text>
</comment>
<dbReference type="EMBL" id="LAZR01011900">
    <property type="protein sequence ID" value="KKM54645.1"/>
    <property type="molecule type" value="Genomic_DNA"/>
</dbReference>
<evidence type="ECO:0000259" key="1">
    <source>
        <dbReference type="Pfam" id="PF12708"/>
    </source>
</evidence>
<protein>
    <recommendedName>
        <fullName evidence="1">Rhamnogalacturonase A/B/Epimerase-like pectate lyase domain-containing protein</fullName>
    </recommendedName>
</protein>
<organism evidence="2">
    <name type="scientific">marine sediment metagenome</name>
    <dbReference type="NCBI Taxonomy" id="412755"/>
    <lineage>
        <taxon>unclassified sequences</taxon>
        <taxon>metagenomes</taxon>
        <taxon>ecological metagenomes</taxon>
    </lineage>
</organism>
<dbReference type="InterPro" id="IPR011050">
    <property type="entry name" value="Pectin_lyase_fold/virulence"/>
</dbReference>
<dbReference type="InterPro" id="IPR006626">
    <property type="entry name" value="PbH1"/>
</dbReference>
<evidence type="ECO:0000313" key="2">
    <source>
        <dbReference type="EMBL" id="KKM54645.1"/>
    </source>
</evidence>
<name>A0A0F9L5U7_9ZZZZ</name>
<dbReference type="SUPFAM" id="SSF51126">
    <property type="entry name" value="Pectin lyase-like"/>
    <property type="match status" value="1"/>
</dbReference>